<accession>A0A397JIC6</accession>
<dbReference type="Gene3D" id="1.25.40.10">
    <property type="entry name" value="Tetratricopeptide repeat domain"/>
    <property type="match status" value="1"/>
</dbReference>
<dbReference type="SMART" id="SM00671">
    <property type="entry name" value="SEL1"/>
    <property type="match status" value="1"/>
</dbReference>
<dbReference type="AlphaFoldDB" id="A0A397JIC6"/>
<gene>
    <name evidence="1" type="ORF">Glove_37g113</name>
</gene>
<reference evidence="1 2" key="1">
    <citation type="submission" date="2018-08" db="EMBL/GenBank/DDBJ databases">
        <title>Genome and evolution of the arbuscular mycorrhizal fungus Diversispora epigaea (formerly Glomus versiforme) and its bacterial endosymbionts.</title>
        <authorList>
            <person name="Sun X."/>
            <person name="Fei Z."/>
            <person name="Harrison M."/>
        </authorList>
    </citation>
    <scope>NUCLEOTIDE SEQUENCE [LARGE SCALE GENOMIC DNA]</scope>
    <source>
        <strain evidence="1 2">IT104</strain>
    </source>
</reference>
<dbReference type="EMBL" id="PQFF01000035">
    <property type="protein sequence ID" value="RHZ87327.1"/>
    <property type="molecule type" value="Genomic_DNA"/>
</dbReference>
<evidence type="ECO:0000313" key="2">
    <source>
        <dbReference type="Proteomes" id="UP000266861"/>
    </source>
</evidence>
<organism evidence="1 2">
    <name type="scientific">Diversispora epigaea</name>
    <dbReference type="NCBI Taxonomy" id="1348612"/>
    <lineage>
        <taxon>Eukaryota</taxon>
        <taxon>Fungi</taxon>
        <taxon>Fungi incertae sedis</taxon>
        <taxon>Mucoromycota</taxon>
        <taxon>Glomeromycotina</taxon>
        <taxon>Glomeromycetes</taxon>
        <taxon>Diversisporales</taxon>
        <taxon>Diversisporaceae</taxon>
        <taxon>Diversispora</taxon>
    </lineage>
</organism>
<sequence>MDPSPNIDLLDNIVKGLREMIIPGTPFKYKKIYTDCRNHDRNSRLDISKNLSKIVIPDANVKFETSKSDSHNFRMKLLSLNWKSQIKVQIDPSFIGMQHESSQNSTTSHLPTQRNRKKAFQIYFKVVDEVSLIAISKVGYYYEVGFGVKKNEKNAFELYLKSVDKGFQLQLPEKL</sequence>
<dbReference type="Proteomes" id="UP000266861">
    <property type="component" value="Unassembled WGS sequence"/>
</dbReference>
<proteinExistence type="predicted"/>
<dbReference type="InterPro" id="IPR011990">
    <property type="entry name" value="TPR-like_helical_dom_sf"/>
</dbReference>
<protein>
    <submittedName>
        <fullName evidence="1">Uncharacterized protein</fullName>
    </submittedName>
</protein>
<dbReference type="SUPFAM" id="SSF81901">
    <property type="entry name" value="HCP-like"/>
    <property type="match status" value="1"/>
</dbReference>
<dbReference type="OrthoDB" id="2425131at2759"/>
<keyword evidence="2" id="KW-1185">Reference proteome</keyword>
<comment type="caution">
    <text evidence="1">The sequence shown here is derived from an EMBL/GenBank/DDBJ whole genome shotgun (WGS) entry which is preliminary data.</text>
</comment>
<dbReference type="InterPro" id="IPR006597">
    <property type="entry name" value="Sel1-like"/>
</dbReference>
<evidence type="ECO:0000313" key="1">
    <source>
        <dbReference type="EMBL" id="RHZ87327.1"/>
    </source>
</evidence>
<name>A0A397JIC6_9GLOM</name>